<name>A0ACC2Z4D6_9PEZI</name>
<gene>
    <name evidence="1" type="ORF">H2199_004973</name>
</gene>
<reference evidence="1" key="1">
    <citation type="submission" date="2022-10" db="EMBL/GenBank/DDBJ databases">
        <title>Culturing micro-colonial fungi from biological soil crusts in the Mojave desert and describing Neophaeococcomyces mojavensis, and introducing the new genera and species Taxawa tesnikishii.</title>
        <authorList>
            <person name="Kurbessoian T."/>
            <person name="Stajich J.E."/>
        </authorList>
    </citation>
    <scope>NUCLEOTIDE SEQUENCE</scope>
    <source>
        <strain evidence="1">JES_115</strain>
    </source>
</reference>
<dbReference type="EMBL" id="JAPDRP010000013">
    <property type="protein sequence ID" value="KAJ9642592.1"/>
    <property type="molecule type" value="Genomic_DNA"/>
</dbReference>
<protein>
    <submittedName>
        <fullName evidence="1">Uncharacterized protein</fullName>
    </submittedName>
</protein>
<comment type="caution">
    <text evidence="1">The sequence shown here is derived from an EMBL/GenBank/DDBJ whole genome shotgun (WGS) entry which is preliminary data.</text>
</comment>
<keyword evidence="2" id="KW-1185">Reference proteome</keyword>
<evidence type="ECO:0000313" key="2">
    <source>
        <dbReference type="Proteomes" id="UP001172680"/>
    </source>
</evidence>
<proteinExistence type="predicted"/>
<dbReference type="Proteomes" id="UP001172680">
    <property type="component" value="Unassembled WGS sequence"/>
</dbReference>
<evidence type="ECO:0000313" key="1">
    <source>
        <dbReference type="EMBL" id="KAJ9642592.1"/>
    </source>
</evidence>
<sequence length="197" mass="21951">MAVYLAYVRPFYEHLMVQVQGGGWSDHVWAETDRLTSVIARETASRLRERLTTLGYRHVAISIGRVSVGEQFASGYREEIGEVEEAEVEVEDALELSAARGEKMGVQRYGVPSDIIKHLSVRSMETFGPLSEPDCKTGTLLDKKPDKPEFYHLFSRLDRGSSDVFGVGSHWGLNHGDGVLPDYIKYIGSLQCNIISG</sequence>
<accession>A0ACC2Z4D6</accession>
<organism evidence="1 2">
    <name type="scientific">Coniosporium tulheliwenetii</name>
    <dbReference type="NCBI Taxonomy" id="3383036"/>
    <lineage>
        <taxon>Eukaryota</taxon>
        <taxon>Fungi</taxon>
        <taxon>Dikarya</taxon>
        <taxon>Ascomycota</taxon>
        <taxon>Pezizomycotina</taxon>
        <taxon>Dothideomycetes</taxon>
        <taxon>Dothideomycetes incertae sedis</taxon>
        <taxon>Coniosporium</taxon>
    </lineage>
</organism>